<evidence type="ECO:0000256" key="1">
    <source>
        <dbReference type="ARBA" id="ARBA00001947"/>
    </source>
</evidence>
<keyword evidence="2" id="KW-0479">Metal-binding</keyword>
<evidence type="ECO:0000256" key="2">
    <source>
        <dbReference type="ARBA" id="ARBA00022723"/>
    </source>
</evidence>
<dbReference type="GO" id="GO:0046872">
    <property type="term" value="F:metal ion binding"/>
    <property type="evidence" value="ECO:0007669"/>
    <property type="project" value="UniProtKB-KW"/>
</dbReference>
<organism evidence="5">
    <name type="scientific">bioreactor metagenome</name>
    <dbReference type="NCBI Taxonomy" id="1076179"/>
    <lineage>
        <taxon>unclassified sequences</taxon>
        <taxon>metagenomes</taxon>
        <taxon>ecological metagenomes</taxon>
    </lineage>
</organism>
<dbReference type="Gene3D" id="3.40.50.10310">
    <property type="entry name" value="Creatininase"/>
    <property type="match status" value="1"/>
</dbReference>
<proteinExistence type="predicted"/>
<keyword evidence="4" id="KW-0862">Zinc</keyword>
<protein>
    <recommendedName>
        <fullName evidence="6">Creatininase</fullName>
    </recommendedName>
</protein>
<dbReference type="InterPro" id="IPR024087">
    <property type="entry name" value="Creatininase-like_sf"/>
</dbReference>
<evidence type="ECO:0008006" key="6">
    <source>
        <dbReference type="Google" id="ProtNLM"/>
    </source>
</evidence>
<dbReference type="AlphaFoldDB" id="A0A645JAU3"/>
<name>A0A645JAU3_9ZZZZ</name>
<evidence type="ECO:0000256" key="3">
    <source>
        <dbReference type="ARBA" id="ARBA00022801"/>
    </source>
</evidence>
<dbReference type="PANTHER" id="PTHR35005">
    <property type="entry name" value="3-DEHYDRO-SCYLLO-INOSOSE HYDROLASE"/>
    <property type="match status" value="1"/>
</dbReference>
<dbReference type="SUPFAM" id="SSF102215">
    <property type="entry name" value="Creatininase"/>
    <property type="match status" value="1"/>
</dbReference>
<dbReference type="GO" id="GO:0009231">
    <property type="term" value="P:riboflavin biosynthetic process"/>
    <property type="evidence" value="ECO:0007669"/>
    <property type="project" value="TreeGrafter"/>
</dbReference>
<dbReference type="PANTHER" id="PTHR35005:SF1">
    <property type="entry name" value="2-AMINO-5-FORMYLAMINO-6-RIBOSYLAMINOPYRIMIDIN-4(3H)-ONE 5'-MONOPHOSPHATE DEFORMYLASE"/>
    <property type="match status" value="1"/>
</dbReference>
<gene>
    <name evidence="5" type="ORF">SDC9_207968</name>
</gene>
<dbReference type="Pfam" id="PF02633">
    <property type="entry name" value="Creatininase"/>
    <property type="match status" value="1"/>
</dbReference>
<dbReference type="EMBL" id="VSSQ01135242">
    <property type="protein sequence ID" value="MPN60242.1"/>
    <property type="molecule type" value="Genomic_DNA"/>
</dbReference>
<evidence type="ECO:0000256" key="4">
    <source>
        <dbReference type="ARBA" id="ARBA00022833"/>
    </source>
</evidence>
<evidence type="ECO:0000313" key="5">
    <source>
        <dbReference type="EMBL" id="MPN60242.1"/>
    </source>
</evidence>
<keyword evidence="3" id="KW-0378">Hydrolase</keyword>
<reference evidence="5" key="1">
    <citation type="submission" date="2019-08" db="EMBL/GenBank/DDBJ databases">
        <authorList>
            <person name="Kucharzyk K."/>
            <person name="Murdoch R.W."/>
            <person name="Higgins S."/>
            <person name="Loffler F."/>
        </authorList>
    </citation>
    <scope>NUCLEOTIDE SEQUENCE</scope>
</reference>
<sequence>METLANVVEDIVRSVYHQGFKRLLILNGHGGNVAAYYHLNELVNELKDLKLAWYSWWQSADVRAFADSHNLKMYHANWSEAFPFVRCTAVPRSEKQPLMTNRILTDEQAREYYGDGVLGGVYQVDDALMNEMFSIALKDVLKLIEVI</sequence>
<comment type="cofactor">
    <cofactor evidence="1">
        <name>Zn(2+)</name>
        <dbReference type="ChEBI" id="CHEBI:29105"/>
    </cofactor>
</comment>
<dbReference type="InterPro" id="IPR003785">
    <property type="entry name" value="Creatininase/forma_Hydrolase"/>
</dbReference>
<dbReference type="GO" id="GO:0016811">
    <property type="term" value="F:hydrolase activity, acting on carbon-nitrogen (but not peptide) bonds, in linear amides"/>
    <property type="evidence" value="ECO:0007669"/>
    <property type="project" value="TreeGrafter"/>
</dbReference>
<comment type="caution">
    <text evidence="5">The sequence shown here is derived from an EMBL/GenBank/DDBJ whole genome shotgun (WGS) entry which is preliminary data.</text>
</comment>
<accession>A0A645JAU3</accession>